<accession>A0ABN8UDC1</accession>
<sequence>MIYVDESTVKVGKVVLPGLFKSLEIKEDARVEEQEIEGKAARPKQATGYEDAKVTLELILEDGPKLTKLQKLAVIQKLFRKPGQARPVMHTIVNEHTAARGISKVIFKNLVTKEQSKNSAMTVSIEFWQYGTVKIVASKKSSKKKNEKSSSASSGSGSGINLNANYQNYLDTGSRGTAPKLSKTAATDIPPPVSTNQKLAALPF</sequence>
<dbReference type="Proteomes" id="UP001154322">
    <property type="component" value="Unassembled WGS sequence"/>
</dbReference>
<evidence type="ECO:0000313" key="7">
    <source>
        <dbReference type="Proteomes" id="UP001154322"/>
    </source>
</evidence>
<evidence type="ECO:0000313" key="4">
    <source>
        <dbReference type="EMBL" id="CAH8248990.1"/>
    </source>
</evidence>
<dbReference type="EMBL" id="CALYLO010000013">
    <property type="protein sequence ID" value="CAH8248990.1"/>
    <property type="molecule type" value="Genomic_DNA"/>
</dbReference>
<evidence type="ECO:0000313" key="6">
    <source>
        <dbReference type="EMBL" id="CAH8249887.1"/>
    </source>
</evidence>
<dbReference type="EMBL" id="CALYLO010000021">
    <property type="protein sequence ID" value="CAH8249887.1"/>
    <property type="molecule type" value="Genomic_DNA"/>
</dbReference>
<dbReference type="EMBL" id="CALYLO010000013">
    <property type="protein sequence ID" value="CAH8248833.1"/>
    <property type="molecule type" value="Genomic_DNA"/>
</dbReference>
<proteinExistence type="predicted"/>
<evidence type="ECO:0000313" key="5">
    <source>
        <dbReference type="EMBL" id="CAH8249183.1"/>
    </source>
</evidence>
<name>A0ABN8UDC1_9BACL</name>
<protein>
    <submittedName>
        <fullName evidence="5">Transcriptional regulator</fullName>
    </submittedName>
</protein>
<comment type="caution">
    <text evidence="5">The sequence shown here is derived from an EMBL/GenBank/DDBJ whole genome shotgun (WGS) entry which is preliminary data.</text>
</comment>
<keyword evidence="7" id="KW-1185">Reference proteome</keyword>
<evidence type="ECO:0000313" key="2">
    <source>
        <dbReference type="EMBL" id="CAH8248809.1"/>
    </source>
</evidence>
<feature type="region of interest" description="Disordered" evidence="1">
    <location>
        <begin position="170"/>
        <end position="204"/>
    </location>
</feature>
<dbReference type="EMBL" id="CALYLO010000012">
    <property type="protein sequence ID" value="CAH8248809.1"/>
    <property type="molecule type" value="Genomic_DNA"/>
</dbReference>
<dbReference type="RefSeq" id="WP_213430851.1">
    <property type="nucleotide sequence ID" value="NZ_AP031286.1"/>
</dbReference>
<evidence type="ECO:0000313" key="3">
    <source>
        <dbReference type="EMBL" id="CAH8248833.1"/>
    </source>
</evidence>
<gene>
    <name evidence="2" type="ORF">WJ0W_005993</name>
    <name evidence="3" type="ORF">WJ0W_006017</name>
    <name evidence="4" type="ORF">WJ0W_006177</name>
    <name evidence="5" type="ORF">WJ0W_006369</name>
    <name evidence="6" type="ORF">WJ0W_007073</name>
</gene>
<dbReference type="EMBL" id="CALYLO010000014">
    <property type="protein sequence ID" value="CAH8249183.1"/>
    <property type="molecule type" value="Genomic_DNA"/>
</dbReference>
<evidence type="ECO:0000256" key="1">
    <source>
        <dbReference type="SAM" id="MobiDB-lite"/>
    </source>
</evidence>
<reference evidence="5" key="1">
    <citation type="submission" date="2022-06" db="EMBL/GenBank/DDBJ databases">
        <authorList>
            <person name="Dietemann V."/>
            <person name="Ory F."/>
            <person name="Dainat B."/>
            <person name="Oberhansli S."/>
        </authorList>
    </citation>
    <scope>NUCLEOTIDE SEQUENCE</scope>
    <source>
        <strain evidence="5">Ena-SAMPLE-TAB-26-04-2022-14:26:32:270-5432</strain>
    </source>
</reference>
<organism evidence="5 7">
    <name type="scientific">Paenibacillus melissococcoides</name>
    <dbReference type="NCBI Taxonomy" id="2912268"/>
    <lineage>
        <taxon>Bacteria</taxon>
        <taxon>Bacillati</taxon>
        <taxon>Bacillota</taxon>
        <taxon>Bacilli</taxon>
        <taxon>Bacillales</taxon>
        <taxon>Paenibacillaceae</taxon>
        <taxon>Paenibacillus</taxon>
    </lineage>
</organism>